<dbReference type="HAMAP" id="MF_00161">
    <property type="entry name" value="LspA"/>
    <property type="match status" value="1"/>
</dbReference>
<keyword evidence="5 9" id="KW-0064">Aspartyl protease</keyword>
<dbReference type="EC" id="3.4.23.36" evidence="9"/>
<dbReference type="GO" id="GO:0006508">
    <property type="term" value="P:proteolysis"/>
    <property type="evidence" value="ECO:0007669"/>
    <property type="project" value="UniProtKB-KW"/>
</dbReference>
<gene>
    <name evidence="9" type="primary">lspA</name>
    <name evidence="12" type="ORF">GH984_08330</name>
</gene>
<feature type="transmembrane region" description="Helical" evidence="9">
    <location>
        <begin position="89"/>
        <end position="108"/>
    </location>
</feature>
<protein>
    <recommendedName>
        <fullName evidence="9">Lipoprotein signal peptidase</fullName>
        <ecNumber evidence="9">3.4.23.36</ecNumber>
    </recommendedName>
    <alternativeName>
        <fullName evidence="9">Prolipoprotein signal peptidase</fullName>
    </alternativeName>
    <alternativeName>
        <fullName evidence="9">Signal peptidase II</fullName>
        <shortName evidence="9">SPase II</shortName>
    </alternativeName>
</protein>
<dbReference type="UniPathway" id="UPA00665"/>
<dbReference type="InterPro" id="IPR001872">
    <property type="entry name" value="Peptidase_A8"/>
</dbReference>
<reference evidence="12 13" key="1">
    <citation type="submission" date="2019-11" db="EMBL/GenBank/DDBJ databases">
        <authorList>
            <person name="Zhang X.Y."/>
        </authorList>
    </citation>
    <scope>NUCLEOTIDE SEQUENCE [LARGE SCALE GENOMIC DNA]</scope>
    <source>
        <strain evidence="12 13">C176</strain>
    </source>
</reference>
<dbReference type="RefSeq" id="WP_153719745.1">
    <property type="nucleotide sequence ID" value="NZ_WJPP01000004.1"/>
</dbReference>
<dbReference type="PANTHER" id="PTHR33695">
    <property type="entry name" value="LIPOPROTEIN SIGNAL PEPTIDASE"/>
    <property type="match status" value="1"/>
</dbReference>
<evidence type="ECO:0000256" key="8">
    <source>
        <dbReference type="ARBA" id="ARBA00023136"/>
    </source>
</evidence>
<comment type="pathway">
    <text evidence="9">Protein modification; lipoprotein biosynthesis (signal peptide cleavage).</text>
</comment>
<dbReference type="EMBL" id="WJPP01000004">
    <property type="protein sequence ID" value="MRH78711.1"/>
    <property type="molecule type" value="Genomic_DNA"/>
</dbReference>
<proteinExistence type="inferred from homology"/>
<comment type="function">
    <text evidence="9 10">This protein specifically catalyzes the removal of signal peptides from prolipoproteins.</text>
</comment>
<evidence type="ECO:0000256" key="9">
    <source>
        <dbReference type="HAMAP-Rule" id="MF_00161"/>
    </source>
</evidence>
<accession>A0A6N7QQK9</accession>
<feature type="transmembrane region" description="Helical" evidence="9">
    <location>
        <begin position="64"/>
        <end position="83"/>
    </location>
</feature>
<dbReference type="Pfam" id="PF01252">
    <property type="entry name" value="Peptidase_A8"/>
    <property type="match status" value="1"/>
</dbReference>
<evidence type="ECO:0000256" key="5">
    <source>
        <dbReference type="ARBA" id="ARBA00022750"/>
    </source>
</evidence>
<evidence type="ECO:0000256" key="11">
    <source>
        <dbReference type="RuleBase" id="RU004181"/>
    </source>
</evidence>
<dbReference type="GO" id="GO:0004190">
    <property type="term" value="F:aspartic-type endopeptidase activity"/>
    <property type="evidence" value="ECO:0007669"/>
    <property type="project" value="UniProtKB-UniRule"/>
</dbReference>
<feature type="active site" evidence="9">
    <location>
        <position position="118"/>
    </location>
</feature>
<comment type="caution">
    <text evidence="9">Lacks conserved residue(s) required for the propagation of feature annotation.</text>
</comment>
<evidence type="ECO:0000256" key="7">
    <source>
        <dbReference type="ARBA" id="ARBA00022989"/>
    </source>
</evidence>
<feature type="active site" evidence="9">
    <location>
        <position position="136"/>
    </location>
</feature>
<keyword evidence="2 9" id="KW-1003">Cell membrane</keyword>
<keyword evidence="12" id="KW-0449">Lipoprotein</keyword>
<comment type="subcellular location">
    <subcellularLocation>
        <location evidence="9">Cell membrane</location>
        <topology evidence="9">Multi-pass membrane protein</topology>
    </subcellularLocation>
</comment>
<feature type="transmembrane region" description="Helical" evidence="9">
    <location>
        <begin position="129"/>
        <end position="151"/>
    </location>
</feature>
<dbReference type="PANTHER" id="PTHR33695:SF1">
    <property type="entry name" value="LIPOPROTEIN SIGNAL PEPTIDASE"/>
    <property type="match status" value="1"/>
</dbReference>
<comment type="similarity">
    <text evidence="1 9 11">Belongs to the peptidase A8 family.</text>
</comment>
<evidence type="ECO:0000256" key="6">
    <source>
        <dbReference type="ARBA" id="ARBA00022801"/>
    </source>
</evidence>
<keyword evidence="13" id="KW-1185">Reference proteome</keyword>
<evidence type="ECO:0000256" key="4">
    <source>
        <dbReference type="ARBA" id="ARBA00022692"/>
    </source>
</evidence>
<evidence type="ECO:0000256" key="10">
    <source>
        <dbReference type="RuleBase" id="RU000594"/>
    </source>
</evidence>
<dbReference type="Proteomes" id="UP000433788">
    <property type="component" value="Unassembled WGS sequence"/>
</dbReference>
<keyword evidence="4 9" id="KW-0812">Transmembrane</keyword>
<evidence type="ECO:0000313" key="13">
    <source>
        <dbReference type="Proteomes" id="UP000433788"/>
    </source>
</evidence>
<dbReference type="NCBIfam" id="TIGR00077">
    <property type="entry name" value="lspA"/>
    <property type="match status" value="1"/>
</dbReference>
<keyword evidence="8 9" id="KW-0472">Membrane</keyword>
<evidence type="ECO:0000313" key="12">
    <source>
        <dbReference type="EMBL" id="MRH78711.1"/>
    </source>
</evidence>
<dbReference type="GO" id="GO:0005886">
    <property type="term" value="C:plasma membrane"/>
    <property type="evidence" value="ECO:0007669"/>
    <property type="project" value="UniProtKB-SubCell"/>
</dbReference>
<evidence type="ECO:0000256" key="1">
    <source>
        <dbReference type="ARBA" id="ARBA00006139"/>
    </source>
</evidence>
<comment type="catalytic activity">
    <reaction evidence="9 10">
        <text>Release of signal peptides from bacterial membrane prolipoproteins. Hydrolyzes -Xaa-Yaa-Zaa-|-(S,diacylglyceryl)Cys-, in which Xaa is hydrophobic (preferably Leu), and Yaa (Ala or Ser) and Zaa (Gly or Ala) have small, neutral side chains.</text>
        <dbReference type="EC" id="3.4.23.36"/>
    </reaction>
</comment>
<evidence type="ECO:0000256" key="2">
    <source>
        <dbReference type="ARBA" id="ARBA00022475"/>
    </source>
</evidence>
<organism evidence="12 13">
    <name type="scientific">Spiribacter salilacus</name>
    <dbReference type="NCBI Taxonomy" id="2664894"/>
    <lineage>
        <taxon>Bacteria</taxon>
        <taxon>Pseudomonadati</taxon>
        <taxon>Pseudomonadota</taxon>
        <taxon>Gammaproteobacteria</taxon>
        <taxon>Chromatiales</taxon>
        <taxon>Ectothiorhodospiraceae</taxon>
        <taxon>Spiribacter</taxon>
    </lineage>
</organism>
<comment type="caution">
    <text evidence="12">The sequence shown here is derived from an EMBL/GenBank/DDBJ whole genome shotgun (WGS) entry which is preliminary data.</text>
</comment>
<dbReference type="PRINTS" id="PR00781">
    <property type="entry name" value="LIPOSIGPTASE"/>
</dbReference>
<dbReference type="PROSITE" id="PS00855">
    <property type="entry name" value="SPASE_II"/>
    <property type="match status" value="1"/>
</dbReference>
<dbReference type="AlphaFoldDB" id="A0A6N7QQK9"/>
<keyword evidence="7 9" id="KW-1133">Transmembrane helix</keyword>
<name>A0A6N7QQK9_9GAMM</name>
<sequence>MTAQRVGLVLAVGIILADQLSKWAALFWLTPYQPVPVLPSVNLLLAFNPGAAFSLLAQGSGWQRWLLSAVAIGVSGYLVYWLWQLTPAQRWQGMAIGLVLGGAIGNLIDRLRLGVVVDFIDLYYSNWHWPAFNVADAAITIGAILILYMLIRD</sequence>
<evidence type="ECO:0000256" key="3">
    <source>
        <dbReference type="ARBA" id="ARBA00022670"/>
    </source>
</evidence>
<keyword evidence="6 9" id="KW-0378">Hydrolase</keyword>
<keyword evidence="3 9" id="KW-0645">Protease</keyword>